<dbReference type="PANTHER" id="PTHR37829:SF3">
    <property type="entry name" value="PROTEIN JAYE-RELATED"/>
    <property type="match status" value="1"/>
</dbReference>
<dbReference type="InterPro" id="IPR052399">
    <property type="entry name" value="Phage_Baseplate_Assmbl_Protein"/>
</dbReference>
<dbReference type="EMBL" id="AE017285">
    <property type="protein sequence ID" value="AAS97323.1"/>
    <property type="molecule type" value="Genomic_DNA"/>
</dbReference>
<evidence type="ECO:0000313" key="5">
    <source>
        <dbReference type="EMBL" id="AAS97323.1"/>
    </source>
</evidence>
<dbReference type="Pfam" id="PF26079">
    <property type="entry name" value="Baseplate_J_C"/>
    <property type="match status" value="1"/>
</dbReference>
<evidence type="ECO:0000259" key="3">
    <source>
        <dbReference type="Pfam" id="PF26078"/>
    </source>
</evidence>
<reference evidence="5 6" key="1">
    <citation type="journal article" date="2004" name="Nat. Biotechnol.">
        <title>The genome sequence of the anaerobic, sulfate-reducing bacterium Desulfovibrio vulgaris Hildenborough.</title>
        <authorList>
            <person name="Heidelberg J.F."/>
            <person name="Seshadri R."/>
            <person name="Haveman S.A."/>
            <person name="Hemme C.L."/>
            <person name="Paulsen I.T."/>
            <person name="Kolonay J.F."/>
            <person name="Eisen J.A."/>
            <person name="Ward N."/>
            <person name="Methe B."/>
            <person name="Brinkac L.M."/>
            <person name="Daugherty S.C."/>
            <person name="Deboy R.T."/>
            <person name="Dodson R.J."/>
            <person name="Durkin A.S."/>
            <person name="Madupu R."/>
            <person name="Nelson W.C."/>
            <person name="Sullivan S.A."/>
            <person name="Fouts D."/>
            <person name="Haft D.H."/>
            <person name="Selengut J."/>
            <person name="Peterson J.D."/>
            <person name="Davidsen T.M."/>
            <person name="Zafar N."/>
            <person name="Zhou L."/>
            <person name="Radune D."/>
            <person name="Dimitrov G."/>
            <person name="Hance M."/>
            <person name="Tran K."/>
            <person name="Khouri H."/>
            <person name="Gill J."/>
            <person name="Utterback T.R."/>
            <person name="Feldblyum T.V."/>
            <person name="Wall J.D."/>
            <person name="Voordouw G."/>
            <person name="Fraser C.M."/>
        </authorList>
    </citation>
    <scope>NUCLEOTIDE SEQUENCE [LARGE SCALE GENOMIC DNA]</scope>
    <source>
        <strain evidence="6">ATCC 29579 / DSM 644 / NCIMB 8303 / VKM B-1760 / Hildenborough</strain>
    </source>
</reference>
<dbReference type="STRING" id="882.DVU_2851"/>
<dbReference type="PaxDb" id="882-DVU_2851"/>
<dbReference type="RefSeq" id="WP_010940117.1">
    <property type="nucleotide sequence ID" value="NC_002937.3"/>
</dbReference>
<protein>
    <submittedName>
        <fullName evidence="5">Tail protein, putative</fullName>
    </submittedName>
</protein>
<evidence type="ECO:0000259" key="2">
    <source>
        <dbReference type="Pfam" id="PF04865"/>
    </source>
</evidence>
<keyword evidence="6" id="KW-1185">Reference proteome</keyword>
<dbReference type="OrthoDB" id="7565172at2"/>
<dbReference type="InterPro" id="IPR058530">
    <property type="entry name" value="Baseplate_J-like_C"/>
</dbReference>
<dbReference type="PATRIC" id="fig|882.5.peg.2572"/>
<gene>
    <name evidence="5" type="ordered locus">DVU_2851</name>
</gene>
<accession>Q727K4</accession>
<dbReference type="PhylomeDB" id="Q727K4"/>
<feature type="domain" description="Baseplate protein J-like barrel" evidence="2">
    <location>
        <begin position="90"/>
        <end position="165"/>
    </location>
</feature>
<dbReference type="InterPro" id="IPR058531">
    <property type="entry name" value="Baseplate_J_M"/>
</dbReference>
<feature type="domain" description="Baseplate J-like C-terminal" evidence="4">
    <location>
        <begin position="273"/>
        <end position="350"/>
    </location>
</feature>
<dbReference type="Pfam" id="PF04865">
    <property type="entry name" value="Baseplate_J"/>
    <property type="match status" value="1"/>
</dbReference>
<dbReference type="Proteomes" id="UP000002194">
    <property type="component" value="Chromosome"/>
</dbReference>
<dbReference type="HOGENOM" id="CLU_039609_1_1_7"/>
<proteinExistence type="inferred from homology"/>
<dbReference type="KEGG" id="dvu:DVU_2851"/>
<feature type="domain" description="Baseplate J-like central" evidence="3">
    <location>
        <begin position="193"/>
        <end position="267"/>
    </location>
</feature>
<evidence type="ECO:0000256" key="1">
    <source>
        <dbReference type="ARBA" id="ARBA00038087"/>
    </source>
</evidence>
<organism evidence="5 6">
    <name type="scientific">Nitratidesulfovibrio vulgaris (strain ATCC 29579 / DSM 644 / CCUG 34227 / NCIMB 8303 / VKM B-1760 / Hildenborough)</name>
    <name type="common">Desulfovibrio vulgaris</name>
    <dbReference type="NCBI Taxonomy" id="882"/>
    <lineage>
        <taxon>Bacteria</taxon>
        <taxon>Pseudomonadati</taxon>
        <taxon>Thermodesulfobacteriota</taxon>
        <taxon>Desulfovibrionia</taxon>
        <taxon>Desulfovibrionales</taxon>
        <taxon>Desulfovibrionaceae</taxon>
        <taxon>Nitratidesulfovibrio</taxon>
    </lineage>
</organism>
<evidence type="ECO:0000313" key="6">
    <source>
        <dbReference type="Proteomes" id="UP000002194"/>
    </source>
</evidence>
<sequence length="353" mass="36661">MPFDRPSLPALVERAESDLSARLLDGEQPLRRSVAGVLARVTAGQAHMLYGYLDWLAQQPFPDTAEAEYLARLARIWGIGRKPAVAAAGTVTLQGQPGAVLPAGQELRRDDGTLYRVQADSHAAGATVTASVAALVAGQGGNVAAGQSLMLTSPVAGLQPVAQVTGHGISGGLDAEDDASLRARLLRRIQEPPHGGAAADYVAWALEVPGITRAWVYPGRMGAGTVGVAVVADGLASGPIPDSTLLAKVQAHLEGVRPVTCEVTVFAPQVLTVPITVRLVPDSEAVRAAVRAELRDLFARESSPGAVIRVSHLREAVSVSPGEEDHVLQSPTADVVPASHQMPVLGDITFATA</sequence>
<comment type="similarity">
    <text evidence="1">Belongs to the Mu gp47/PBSX XkdT family.</text>
</comment>
<dbReference type="InterPro" id="IPR006949">
    <property type="entry name" value="Barrel_Baseplate_J-like"/>
</dbReference>
<dbReference type="eggNOG" id="COG3299">
    <property type="taxonomic scope" value="Bacteria"/>
</dbReference>
<dbReference type="PANTHER" id="PTHR37829">
    <property type="entry name" value="PHAGE-LIKE ELEMENT PBSX PROTEIN XKDT"/>
    <property type="match status" value="1"/>
</dbReference>
<dbReference type="AlphaFoldDB" id="Q727K4"/>
<evidence type="ECO:0000259" key="4">
    <source>
        <dbReference type="Pfam" id="PF26079"/>
    </source>
</evidence>
<dbReference type="EnsemblBacteria" id="AAS97323">
    <property type="protein sequence ID" value="AAS97323"/>
    <property type="gene ID" value="DVU_2851"/>
</dbReference>
<name>Q727K4_NITV2</name>
<dbReference type="Pfam" id="PF26078">
    <property type="entry name" value="Baseplate_J_M"/>
    <property type="match status" value="1"/>
</dbReference>